<evidence type="ECO:0000313" key="2">
    <source>
        <dbReference type="EMBL" id="KAK9301921.1"/>
    </source>
</evidence>
<feature type="region of interest" description="Disordered" evidence="1">
    <location>
        <begin position="96"/>
        <end position="167"/>
    </location>
</feature>
<comment type="caution">
    <text evidence="2">The sequence shown here is derived from an EMBL/GenBank/DDBJ whole genome shotgun (WGS) entry which is preliminary data.</text>
</comment>
<evidence type="ECO:0000256" key="1">
    <source>
        <dbReference type="SAM" id="MobiDB-lite"/>
    </source>
</evidence>
<proteinExistence type="predicted"/>
<keyword evidence="3" id="KW-1185">Reference proteome</keyword>
<feature type="compositionally biased region" description="Polar residues" evidence="1">
    <location>
        <begin position="157"/>
        <end position="167"/>
    </location>
</feature>
<feature type="compositionally biased region" description="Basic and acidic residues" evidence="1">
    <location>
        <begin position="128"/>
        <end position="144"/>
    </location>
</feature>
<evidence type="ECO:0000313" key="3">
    <source>
        <dbReference type="Proteomes" id="UP001432146"/>
    </source>
</evidence>
<name>A0AAW0ZWU7_9HYME</name>
<organism evidence="2 3">
    <name type="scientific">Tetragonisca angustula</name>
    <dbReference type="NCBI Taxonomy" id="166442"/>
    <lineage>
        <taxon>Eukaryota</taxon>
        <taxon>Metazoa</taxon>
        <taxon>Ecdysozoa</taxon>
        <taxon>Arthropoda</taxon>
        <taxon>Hexapoda</taxon>
        <taxon>Insecta</taxon>
        <taxon>Pterygota</taxon>
        <taxon>Neoptera</taxon>
        <taxon>Endopterygota</taxon>
        <taxon>Hymenoptera</taxon>
        <taxon>Apocrita</taxon>
        <taxon>Aculeata</taxon>
        <taxon>Apoidea</taxon>
        <taxon>Anthophila</taxon>
        <taxon>Apidae</taxon>
        <taxon>Tetragonisca</taxon>
    </lineage>
</organism>
<dbReference type="EMBL" id="JAWNGG020000103">
    <property type="protein sequence ID" value="KAK9301921.1"/>
    <property type="molecule type" value="Genomic_DNA"/>
</dbReference>
<gene>
    <name evidence="2" type="ORF">QLX08_005919</name>
</gene>
<sequence length="167" mass="18182">MQASPHQEELAEEMRMLPTANLVANIGKAQTNEKVTAFFSNLKRMITEGAGAIALAATIELAKRVSISGSETALEQENIRLRARLLELEERLAKLENSASQQAAKTPAKTTRNCSGTGEGNMPPPPPEPEKQSIVHGQPLEKRAKSPRSRIKKETAQTRLTSTPSSR</sequence>
<protein>
    <submittedName>
        <fullName evidence="2">Uncharacterized protein</fullName>
    </submittedName>
</protein>
<dbReference type="AlphaFoldDB" id="A0AAW0ZWU7"/>
<feature type="compositionally biased region" description="Polar residues" evidence="1">
    <location>
        <begin position="97"/>
        <end position="116"/>
    </location>
</feature>
<reference evidence="2 3" key="1">
    <citation type="submission" date="2024-05" db="EMBL/GenBank/DDBJ databases">
        <title>The nuclear and mitochondrial genome assemblies of Tetragonisca angustula (Apidae: Meliponini), a tiny yet remarkable pollinator in the Neotropics.</title>
        <authorList>
            <person name="Ferrari R."/>
            <person name="Ricardo P.C."/>
            <person name="Dias F.C."/>
            <person name="Araujo N.S."/>
            <person name="Soares D.O."/>
            <person name="Zhou Q.-S."/>
            <person name="Zhu C.-D."/>
            <person name="Coutinho L."/>
            <person name="Airas M.C."/>
            <person name="Batista T.M."/>
        </authorList>
    </citation>
    <scope>NUCLEOTIDE SEQUENCE [LARGE SCALE GENOMIC DNA]</scope>
    <source>
        <strain evidence="2">ASF017062</strain>
        <tissue evidence="2">Abdomen</tissue>
    </source>
</reference>
<dbReference type="Proteomes" id="UP001432146">
    <property type="component" value="Unassembled WGS sequence"/>
</dbReference>
<accession>A0AAW0ZWU7</accession>